<name>A0A0L7CSG5_BIFBR</name>
<protein>
    <submittedName>
        <fullName evidence="1">Tensin-4</fullName>
    </submittedName>
</protein>
<dbReference type="AlphaFoldDB" id="A0A0L7CSG5"/>
<dbReference type="RefSeq" id="WP_080990376.1">
    <property type="nucleotide sequence ID" value="NZ_AVQC01000025.1"/>
</dbReference>
<evidence type="ECO:0000313" key="2">
    <source>
        <dbReference type="Proteomes" id="UP000036802"/>
    </source>
</evidence>
<sequence>MTMPGMPTISLQITCKGNALADIDALPVPVSVTPAGHIVVDPLEPVMRRAVQAFADAWQQSCDKAGS</sequence>
<reference evidence="1 2" key="1">
    <citation type="journal article" date="2015" name="Int J Genomics">
        <title>Comparative Genomics Revealed Genetic Diversity and Species/Strain-Level Differences in Carbohydrate Metabolism of Three Probiotic Bifidobacterial Species.</title>
        <authorList>
            <person name="Odamaki T."/>
            <person name="Horigome A."/>
            <person name="Sugahara H."/>
            <person name="Hashikura N."/>
            <person name="Minami J."/>
            <person name="Xiao J.Z."/>
            <person name="Abe F."/>
        </authorList>
    </citation>
    <scope>NUCLEOTIDE SEQUENCE [LARGE SCALE GENOMIC DNA]</scope>
    <source>
        <strain evidence="1 2">MCC 1114</strain>
    </source>
</reference>
<evidence type="ECO:0000313" key="1">
    <source>
        <dbReference type="EMBL" id="KOA62667.1"/>
    </source>
</evidence>
<dbReference type="PATRIC" id="fig|1365964.3.peg.2150"/>
<dbReference type="EMBL" id="AVQC01000025">
    <property type="protein sequence ID" value="KOA62667.1"/>
    <property type="molecule type" value="Genomic_DNA"/>
</dbReference>
<dbReference type="Proteomes" id="UP000036802">
    <property type="component" value="Unassembled WGS sequence"/>
</dbReference>
<gene>
    <name evidence="1" type="ORF">BBM1114_10620</name>
</gene>
<accession>A0A0L7CSG5</accession>
<comment type="caution">
    <text evidence="1">The sequence shown here is derived from an EMBL/GenBank/DDBJ whole genome shotgun (WGS) entry which is preliminary data.</text>
</comment>
<organism evidence="1 2">
    <name type="scientific">Bifidobacterium breve MCC 1114</name>
    <dbReference type="NCBI Taxonomy" id="1365964"/>
    <lineage>
        <taxon>Bacteria</taxon>
        <taxon>Bacillati</taxon>
        <taxon>Actinomycetota</taxon>
        <taxon>Actinomycetes</taxon>
        <taxon>Bifidobacteriales</taxon>
        <taxon>Bifidobacteriaceae</taxon>
        <taxon>Bifidobacterium</taxon>
    </lineage>
</organism>
<proteinExistence type="predicted"/>